<evidence type="ECO:0000313" key="2">
    <source>
        <dbReference type="EMBL" id="AXR05095.1"/>
    </source>
</evidence>
<feature type="signal peptide" evidence="1">
    <location>
        <begin position="1"/>
        <end position="23"/>
    </location>
</feature>
<dbReference type="SUPFAM" id="SSF49478">
    <property type="entry name" value="Cna protein B-type domain"/>
    <property type="match status" value="1"/>
</dbReference>
<evidence type="ECO:0000256" key="1">
    <source>
        <dbReference type="SAM" id="SignalP"/>
    </source>
</evidence>
<evidence type="ECO:0000313" key="3">
    <source>
        <dbReference type="Proteomes" id="UP000262073"/>
    </source>
</evidence>
<dbReference type="OrthoDB" id="5943at2"/>
<proteinExistence type="predicted"/>
<dbReference type="Pfam" id="PF10670">
    <property type="entry name" value="DUF4198"/>
    <property type="match status" value="1"/>
</dbReference>
<keyword evidence="1" id="KW-0732">Signal</keyword>
<name>A0A346NHT8_9ALTE</name>
<feature type="chain" id="PRO_5016756793" evidence="1">
    <location>
        <begin position="24"/>
        <end position="275"/>
    </location>
</feature>
<gene>
    <name evidence="2" type="ORF">D0Y50_01150</name>
</gene>
<accession>A0A346NHT8</accession>
<protein>
    <submittedName>
        <fullName evidence="2">DUF4198 domain-containing protein</fullName>
    </submittedName>
</protein>
<dbReference type="AlphaFoldDB" id="A0A346NHT8"/>
<dbReference type="Proteomes" id="UP000262073">
    <property type="component" value="Chromosome"/>
</dbReference>
<dbReference type="KEGG" id="salm:D0Y50_01150"/>
<dbReference type="RefSeq" id="WP_117315096.1">
    <property type="nucleotide sequence ID" value="NZ_CP031769.1"/>
</dbReference>
<reference evidence="2 3" key="1">
    <citation type="submission" date="2018-08" db="EMBL/GenBank/DDBJ databases">
        <title>Salinimonas sediminis sp. nov., a piezophilic bacterium isolated from a deep-sea sediment sample from the New Britain Trench.</title>
        <authorList>
            <person name="Cao J."/>
        </authorList>
    </citation>
    <scope>NUCLEOTIDE SEQUENCE [LARGE SCALE GENOMIC DNA]</scope>
    <source>
        <strain evidence="2 3">N102</strain>
    </source>
</reference>
<keyword evidence="3" id="KW-1185">Reference proteome</keyword>
<dbReference type="EMBL" id="CP031769">
    <property type="protein sequence ID" value="AXR05095.1"/>
    <property type="molecule type" value="Genomic_DNA"/>
</dbReference>
<sequence>MKKKLIFGLSALALLTMSPVSQAHRAWIKPTTTVVSGQDEWVSFDAAIANGIFTPDHVAMGLDSLEATSPSGKAVNLQHQQKLKYRSVFDLQLVEEGTYKIASASGTLMARWEDAQGERHFWPGRGKTGTAEQFEKQVPKQAKNLEVSYSTRRIEVFVTAGQPSDSVLKTSGQGLELVAKTHPNDLYTSERIEFAFTIDGEPAKGAQITVVKEGEKYRDNASNLTQKTDEKGYISFTLDEPGMYWLEAEYADGKAPAPAKKRQGMYVTTLEVLPL</sequence>
<dbReference type="InterPro" id="IPR019613">
    <property type="entry name" value="DUF4198"/>
</dbReference>
<organism evidence="2 3">
    <name type="scientific">Salinimonas sediminis</name>
    <dbReference type="NCBI Taxonomy" id="2303538"/>
    <lineage>
        <taxon>Bacteria</taxon>
        <taxon>Pseudomonadati</taxon>
        <taxon>Pseudomonadota</taxon>
        <taxon>Gammaproteobacteria</taxon>
        <taxon>Alteromonadales</taxon>
        <taxon>Alteromonadaceae</taxon>
        <taxon>Alteromonas/Salinimonas group</taxon>
        <taxon>Salinimonas</taxon>
    </lineage>
</organism>